<accession>A0A0R3T3G1</accession>
<evidence type="ECO:0000313" key="5">
    <source>
        <dbReference type="WBParaSite" id="HNAJ_0000154101-mRNA-1"/>
    </source>
</evidence>
<feature type="domain" description="Suppressor of fused C-terminal" evidence="2">
    <location>
        <begin position="289"/>
        <end position="410"/>
    </location>
</feature>
<reference evidence="3 4" key="2">
    <citation type="submission" date="2018-11" db="EMBL/GenBank/DDBJ databases">
        <authorList>
            <consortium name="Pathogen Informatics"/>
        </authorList>
    </citation>
    <scope>NUCLEOTIDE SEQUENCE [LARGE SCALE GENOMIC DNA]</scope>
</reference>
<feature type="region of interest" description="Disordered" evidence="1">
    <location>
        <begin position="480"/>
        <end position="532"/>
    </location>
</feature>
<evidence type="ECO:0000256" key="1">
    <source>
        <dbReference type="SAM" id="MobiDB-lite"/>
    </source>
</evidence>
<evidence type="ECO:0000313" key="4">
    <source>
        <dbReference type="Proteomes" id="UP000278807"/>
    </source>
</evidence>
<feature type="compositionally biased region" description="Gly residues" evidence="1">
    <location>
        <begin position="252"/>
        <end position="261"/>
    </location>
</feature>
<feature type="region of interest" description="Disordered" evidence="1">
    <location>
        <begin position="558"/>
        <end position="592"/>
    </location>
</feature>
<gene>
    <name evidence="3" type="ORF">HNAJ_LOCUS1540</name>
</gene>
<dbReference type="InterPro" id="IPR007768">
    <property type="entry name" value="Suppressor_of_fused"/>
</dbReference>
<dbReference type="WBParaSite" id="HNAJ_0000154101-mRNA-1">
    <property type="protein sequence ID" value="HNAJ_0000154101-mRNA-1"/>
    <property type="gene ID" value="HNAJ_0000154101"/>
</dbReference>
<evidence type="ECO:0000313" key="3">
    <source>
        <dbReference type="EMBL" id="VDN97399.1"/>
    </source>
</evidence>
<feature type="region of interest" description="Disordered" evidence="1">
    <location>
        <begin position="247"/>
        <end position="275"/>
    </location>
</feature>
<dbReference type="EMBL" id="UZAE01000610">
    <property type="protein sequence ID" value="VDN97399.1"/>
    <property type="molecule type" value="Genomic_DNA"/>
</dbReference>
<name>A0A0R3T3G1_RODNA</name>
<dbReference type="PANTHER" id="PTHR10928">
    <property type="entry name" value="SUPPRESSOR OF FUSED"/>
    <property type="match status" value="1"/>
</dbReference>
<dbReference type="Gene3D" id="3.30.1360.230">
    <property type="entry name" value="Sufu, C-terminal domain"/>
    <property type="match status" value="1"/>
</dbReference>
<dbReference type="InterPro" id="IPR024314">
    <property type="entry name" value="SUFU_C"/>
</dbReference>
<dbReference type="OrthoDB" id="10038834at2759"/>
<dbReference type="InterPro" id="IPR037181">
    <property type="entry name" value="SUFU_N"/>
</dbReference>
<dbReference type="Proteomes" id="UP000278807">
    <property type="component" value="Unassembled WGS sequence"/>
</dbReference>
<feature type="region of interest" description="Disordered" evidence="1">
    <location>
        <begin position="417"/>
        <end position="452"/>
    </location>
</feature>
<sequence length="592" mass="62873">MRPDIELHFGIVGLCDEELRLVQRWTGGQVADILRQQGATGGGFLVTDLHREQSIFELEPGLAEYINERMRREGSNLSGVTTQFFAWAAIDPQQLAELLPGESEASEAAAANQHNRAVAMETEDSGSVTTLHKAPSSVATHIPLGSKTDDDPIVDIVGEGSACSSDAPRAKNAKNEVNSSATDACDSEMRVVESAGQKHHENKEHGNCAYEKREEPTTFRNGSSILNSASPLDILAEMRFRRAGGTSTTGGFIPGRFGGGSSSLPGTPGSSIGGGGDSAPCTPLAHLSLSPASLEMHPSRAIECLDVHLSFEAGKLLPLAICDRLKHGRHFTFLNANYPEHAITLVPPGVTGAMVTPDVPFVSRGSWLQIFLPKDFLEQLERQFSILQYPDEVILPLVFRWPERRFRVCILDASNTQTGRQSSIPPPVPQTHSMMPPRSMPGSAPSFTPTSPIPPNLFPPGCVPPPQVLAAFINAQQGRGGFMGSASPQDSGASSSQSPPFMPPPFPMGKASPASAPHLPFSQPAQAPPPAASSNIMEAMLASFMSLYGNKPAVGGGGSGNAGVLPFVPPFDTHQLQPGPSSDPSNTRPPWQ</sequence>
<proteinExistence type="predicted"/>
<dbReference type="SUPFAM" id="SSF103359">
    <property type="entry name" value="Suppressor of Fused, N-terminal domain"/>
    <property type="match status" value="1"/>
</dbReference>
<protein>
    <submittedName>
        <fullName evidence="5">SUFU_C domain-containing protein</fullName>
    </submittedName>
</protein>
<dbReference type="STRING" id="102285.A0A0R3T3G1"/>
<organism evidence="5">
    <name type="scientific">Rodentolepis nana</name>
    <name type="common">Dwarf tapeworm</name>
    <name type="synonym">Hymenolepis nana</name>
    <dbReference type="NCBI Taxonomy" id="102285"/>
    <lineage>
        <taxon>Eukaryota</taxon>
        <taxon>Metazoa</taxon>
        <taxon>Spiralia</taxon>
        <taxon>Lophotrochozoa</taxon>
        <taxon>Platyhelminthes</taxon>
        <taxon>Cestoda</taxon>
        <taxon>Eucestoda</taxon>
        <taxon>Cyclophyllidea</taxon>
        <taxon>Hymenolepididae</taxon>
        <taxon>Rodentolepis</taxon>
    </lineage>
</organism>
<dbReference type="GO" id="GO:0005634">
    <property type="term" value="C:nucleus"/>
    <property type="evidence" value="ECO:0007669"/>
    <property type="project" value="TreeGrafter"/>
</dbReference>
<evidence type="ECO:0000259" key="2">
    <source>
        <dbReference type="Pfam" id="PF12470"/>
    </source>
</evidence>
<feature type="compositionally biased region" description="Low complexity" evidence="1">
    <location>
        <begin position="484"/>
        <end position="499"/>
    </location>
</feature>
<feature type="compositionally biased region" description="Polar residues" evidence="1">
    <location>
        <begin position="574"/>
        <end position="592"/>
    </location>
</feature>
<dbReference type="GO" id="GO:0005737">
    <property type="term" value="C:cytoplasm"/>
    <property type="evidence" value="ECO:0007669"/>
    <property type="project" value="TreeGrafter"/>
</dbReference>
<dbReference type="AlphaFoldDB" id="A0A0R3T3G1"/>
<dbReference type="InterPro" id="IPR038489">
    <property type="entry name" value="SUFU_C_sf"/>
</dbReference>
<dbReference type="PANTHER" id="PTHR10928:SF2">
    <property type="entry name" value="SUPPRESSOR OF FUSED HOMOLOG"/>
    <property type="match status" value="1"/>
</dbReference>
<dbReference type="Pfam" id="PF12470">
    <property type="entry name" value="SUFU_C"/>
    <property type="match status" value="1"/>
</dbReference>
<reference evidence="5" key="1">
    <citation type="submission" date="2016-04" db="UniProtKB">
        <authorList>
            <consortium name="WormBaseParasite"/>
        </authorList>
    </citation>
    <scope>IDENTIFICATION</scope>
</reference>
<keyword evidence="4" id="KW-1185">Reference proteome</keyword>